<dbReference type="InterPro" id="IPR036390">
    <property type="entry name" value="WH_DNA-bd_sf"/>
</dbReference>
<dbReference type="PANTHER" id="PTHR30419">
    <property type="entry name" value="HTH-TYPE TRANSCRIPTIONAL REGULATOR YBHD"/>
    <property type="match status" value="1"/>
</dbReference>
<comment type="caution">
    <text evidence="6">The sequence shown here is derived from an EMBL/GenBank/DDBJ whole genome shotgun (WGS) entry which is preliminary data.</text>
</comment>
<feature type="domain" description="HTH lysR-type" evidence="5">
    <location>
        <begin position="1"/>
        <end position="58"/>
    </location>
</feature>
<dbReference type="CDD" id="cd05466">
    <property type="entry name" value="PBP2_LTTR_substrate"/>
    <property type="match status" value="1"/>
</dbReference>
<evidence type="ECO:0000256" key="3">
    <source>
        <dbReference type="ARBA" id="ARBA00023125"/>
    </source>
</evidence>
<keyword evidence="2" id="KW-0805">Transcription regulation</keyword>
<organism evidence="6 7">
    <name type="scientific">Marinobacter iranensis</name>
    <dbReference type="NCBI Taxonomy" id="2962607"/>
    <lineage>
        <taxon>Bacteria</taxon>
        <taxon>Pseudomonadati</taxon>
        <taxon>Pseudomonadota</taxon>
        <taxon>Gammaproteobacteria</taxon>
        <taxon>Pseudomonadales</taxon>
        <taxon>Marinobacteraceae</taxon>
        <taxon>Marinobacter</taxon>
    </lineage>
</organism>
<dbReference type="Pfam" id="PF03466">
    <property type="entry name" value="LysR_substrate"/>
    <property type="match status" value="1"/>
</dbReference>
<evidence type="ECO:0000256" key="4">
    <source>
        <dbReference type="ARBA" id="ARBA00023163"/>
    </source>
</evidence>
<dbReference type="InterPro" id="IPR036388">
    <property type="entry name" value="WH-like_DNA-bd_sf"/>
</dbReference>
<dbReference type="Gene3D" id="1.10.10.10">
    <property type="entry name" value="Winged helix-like DNA-binding domain superfamily/Winged helix DNA-binding domain"/>
    <property type="match status" value="1"/>
</dbReference>
<dbReference type="RefSeq" id="WP_275710048.1">
    <property type="nucleotide sequence ID" value="NZ_JANCMW010000018.1"/>
</dbReference>
<sequence>MELRHLRYFSALAETLNFTRAAEKNHVTQSTLSHQIKQLEEELSVPLFERVGKRVLITEAGDSLLAQITPALKQIDLAVNALLTSPGTMTGCIRIGATYTFNTNLVPKYLATFLSKNPEMKIVSEELPQAEIIRKLEEDSLDLGIAYRPNEGHDLWFEPLFNEEMVLITGVNHPLAKRKRVRMIELNNMRMTLLPKIFNTRQQLDECFRACGAEPQIVVEMNAISPMLELVRQTDLVAIVGETALDSAKGLSAVALENPTPIRTPGVLWKKGGRENAAVNEFAAMIRRSVALREGDG</sequence>
<dbReference type="Proteomes" id="UP001143391">
    <property type="component" value="Unassembled WGS sequence"/>
</dbReference>
<dbReference type="PRINTS" id="PR00039">
    <property type="entry name" value="HTHLYSR"/>
</dbReference>
<dbReference type="InterPro" id="IPR050950">
    <property type="entry name" value="HTH-type_LysR_regulators"/>
</dbReference>
<protein>
    <submittedName>
        <fullName evidence="6">LysR substrate-binding domain-containing protein</fullName>
    </submittedName>
</protein>
<evidence type="ECO:0000256" key="1">
    <source>
        <dbReference type="ARBA" id="ARBA00009437"/>
    </source>
</evidence>
<comment type="similarity">
    <text evidence="1">Belongs to the LysR transcriptional regulatory family.</text>
</comment>
<dbReference type="Pfam" id="PF00126">
    <property type="entry name" value="HTH_1"/>
    <property type="match status" value="1"/>
</dbReference>
<keyword evidence="7" id="KW-1185">Reference proteome</keyword>
<keyword evidence="3" id="KW-0238">DNA-binding</keyword>
<dbReference type="InterPro" id="IPR000847">
    <property type="entry name" value="LysR_HTH_N"/>
</dbReference>
<proteinExistence type="inferred from homology"/>
<name>A0ABT5YFW6_9GAMM</name>
<dbReference type="PROSITE" id="PS50931">
    <property type="entry name" value="HTH_LYSR"/>
    <property type="match status" value="1"/>
</dbReference>
<dbReference type="InterPro" id="IPR005119">
    <property type="entry name" value="LysR_subst-bd"/>
</dbReference>
<evidence type="ECO:0000313" key="6">
    <source>
        <dbReference type="EMBL" id="MDF0752585.1"/>
    </source>
</evidence>
<gene>
    <name evidence="6" type="ORF">NLU14_20360</name>
</gene>
<accession>A0ABT5YFW6</accession>
<dbReference type="Gene3D" id="3.40.190.290">
    <property type="match status" value="1"/>
</dbReference>
<reference evidence="6" key="1">
    <citation type="submission" date="2022-07" db="EMBL/GenBank/DDBJ databases">
        <title>Marinobacter iranensis a new bacterium isolate from a hipersaline lake in Iran.</title>
        <authorList>
            <person name="Mohammad A.M.A."/>
            <person name="Cristina S.-P."/>
            <person name="Antonio V."/>
        </authorList>
    </citation>
    <scope>NUCLEOTIDE SEQUENCE</scope>
    <source>
        <strain evidence="6">71-i</strain>
    </source>
</reference>
<evidence type="ECO:0000256" key="2">
    <source>
        <dbReference type="ARBA" id="ARBA00023015"/>
    </source>
</evidence>
<keyword evidence="4" id="KW-0804">Transcription</keyword>
<dbReference type="SUPFAM" id="SSF53850">
    <property type="entry name" value="Periplasmic binding protein-like II"/>
    <property type="match status" value="1"/>
</dbReference>
<dbReference type="SUPFAM" id="SSF46785">
    <property type="entry name" value="Winged helix' DNA-binding domain"/>
    <property type="match status" value="1"/>
</dbReference>
<dbReference type="EMBL" id="JANCMW010000018">
    <property type="protein sequence ID" value="MDF0752585.1"/>
    <property type="molecule type" value="Genomic_DNA"/>
</dbReference>
<evidence type="ECO:0000259" key="5">
    <source>
        <dbReference type="PROSITE" id="PS50931"/>
    </source>
</evidence>
<evidence type="ECO:0000313" key="7">
    <source>
        <dbReference type="Proteomes" id="UP001143391"/>
    </source>
</evidence>